<name>A0ACB9J4N2_9ASTR</name>
<evidence type="ECO:0000313" key="2">
    <source>
        <dbReference type="Proteomes" id="UP001056120"/>
    </source>
</evidence>
<reference evidence="1 2" key="2">
    <citation type="journal article" date="2022" name="Mol. Ecol. Resour.">
        <title>The genomes of chicory, endive, great burdock and yacon provide insights into Asteraceae paleo-polyploidization history and plant inulin production.</title>
        <authorList>
            <person name="Fan W."/>
            <person name="Wang S."/>
            <person name="Wang H."/>
            <person name="Wang A."/>
            <person name="Jiang F."/>
            <person name="Liu H."/>
            <person name="Zhao H."/>
            <person name="Xu D."/>
            <person name="Zhang Y."/>
        </authorList>
    </citation>
    <scope>NUCLEOTIDE SEQUENCE [LARGE SCALE GENOMIC DNA]</scope>
    <source>
        <strain evidence="2">cv. Yunnan</strain>
        <tissue evidence="1">Leaves</tissue>
    </source>
</reference>
<gene>
    <name evidence="1" type="ORF">L1987_14335</name>
</gene>
<protein>
    <submittedName>
        <fullName evidence="1">Uncharacterized protein</fullName>
    </submittedName>
</protein>
<organism evidence="1 2">
    <name type="scientific">Smallanthus sonchifolius</name>
    <dbReference type="NCBI Taxonomy" id="185202"/>
    <lineage>
        <taxon>Eukaryota</taxon>
        <taxon>Viridiplantae</taxon>
        <taxon>Streptophyta</taxon>
        <taxon>Embryophyta</taxon>
        <taxon>Tracheophyta</taxon>
        <taxon>Spermatophyta</taxon>
        <taxon>Magnoliopsida</taxon>
        <taxon>eudicotyledons</taxon>
        <taxon>Gunneridae</taxon>
        <taxon>Pentapetalae</taxon>
        <taxon>asterids</taxon>
        <taxon>campanulids</taxon>
        <taxon>Asterales</taxon>
        <taxon>Asteraceae</taxon>
        <taxon>Asteroideae</taxon>
        <taxon>Heliantheae alliance</taxon>
        <taxon>Millerieae</taxon>
        <taxon>Smallanthus</taxon>
    </lineage>
</organism>
<comment type="caution">
    <text evidence="1">The sequence shown here is derived from an EMBL/GenBank/DDBJ whole genome shotgun (WGS) entry which is preliminary data.</text>
</comment>
<sequence>MFCRSHVHIHTLIQAALFQFPVLPQISNWQEEQSQYKKDQISHVFDVACGLLISKRPIAKVILCILVFPICFHVIDCLSFLGFSFLLFSHTSILCFPFWGFVDFGDGERVAGFDQIGSVEGFIKMSSSGNVIQRGKLLVHIAENGHSFELDCDEYTLVESIQQYLESVSGIRLNNQLLLYLDMKLESQNPLSAYKLPSDGSEIFLFNKSKMRSNSAPPGPEELESSENNYPDPQQPSSSSHDPHPLDEALDPALKALPSYERQFRYHFQFGDAIYRRTLVKFETCERLAREQRVQEKALEIARGNLDHFYKMILQNYMDFVKCYSQQQRTHSNLLVNFGQDLERLRSVKLLPVLQTADRKCLLDFVKEDNLQKMVDDCSNSHRQFESKVGDFKQEFGELKRSTDHLFSSKASILSRDLERAVKEHEHHIDEQKSILQALSKDVGLVKKLVDDCLTSQLSNSLRPHDAVSALGPMYEGHEKSYLPKMQACERAISNLLIFCKNKKTEMNTFVHKYMQKIAYIQYTIKDVRCKFSVFTEALKRQNDQFEHLKVVRGIGPAYRACLAEIVRRKASMKLYMGMAGQLAERLATKRESEIRRREEFLKVNSLFIPRDILASMGLYDTPSTCDVNVAPFDTNLLDIDISDLDRFAPEHLVGLSFKKGSSSMSQDVEESSEIGTESYNDFVEASELVEIAGTSKLEVENAKLKAELASTIAILCSFSPDTEFEDSEVGNMLKDSAEKTAEALRLKDEHEKHLVNMLKVKRLQCESYEKRIKELENRLSDQYSFNQKLNKDASSEPMDEASYASSSLLLKSGGIDSSGTMNPNLDSSMVEPNRDEKDEKDTMVADVGMVLATSSTADYMPPPLKSLTSDEQVKASDLVVELQNLLTEKSDQLNETETKLQAAMEKVARLGAELEINRNLLEESQMNCAHLENCLHEARDEAQTNLCAADRRASEYSTLRASVVKIRTLFERLKACVSSGGVAGFAESLRALAQSVANSANDGDDGINEFRECVRVLAEKVGVLTRQRAELIDRYTKTETSHEQLTKELEEKKDLVNTLYMKLQSEKQVNKEKISFGRLELHEIAAFVLNVAGHYEAINRNCTHYYLSSESVALFADHLPHRPTYIVGQIVHIERQTVKSSPVRTTNTTSSMGSSQFNPYGLPVGCEYFVVTVAMIPDTTIHSPTAAS</sequence>
<proteinExistence type="predicted"/>
<accession>A0ACB9J4N2</accession>
<reference evidence="2" key="1">
    <citation type="journal article" date="2022" name="Mol. Ecol. Resour.">
        <title>The genomes of chicory, endive, great burdock and yacon provide insights into Asteraceae palaeo-polyploidization history and plant inulin production.</title>
        <authorList>
            <person name="Fan W."/>
            <person name="Wang S."/>
            <person name="Wang H."/>
            <person name="Wang A."/>
            <person name="Jiang F."/>
            <person name="Liu H."/>
            <person name="Zhao H."/>
            <person name="Xu D."/>
            <person name="Zhang Y."/>
        </authorList>
    </citation>
    <scope>NUCLEOTIDE SEQUENCE [LARGE SCALE GENOMIC DNA]</scope>
    <source>
        <strain evidence="2">cv. Yunnan</strain>
    </source>
</reference>
<dbReference type="EMBL" id="CM042022">
    <property type="protein sequence ID" value="KAI3814691.1"/>
    <property type="molecule type" value="Genomic_DNA"/>
</dbReference>
<evidence type="ECO:0000313" key="1">
    <source>
        <dbReference type="EMBL" id="KAI3814691.1"/>
    </source>
</evidence>
<keyword evidence="2" id="KW-1185">Reference proteome</keyword>
<dbReference type="Proteomes" id="UP001056120">
    <property type="component" value="Linkage Group LG05"/>
</dbReference>